<evidence type="ECO:0000259" key="2">
    <source>
        <dbReference type="Pfam" id="PF07687"/>
    </source>
</evidence>
<dbReference type="PIRSF" id="PIRSF037226">
    <property type="entry name" value="Amidohydrolase_ACY1L2_prd"/>
    <property type="match status" value="1"/>
</dbReference>
<dbReference type="InterPro" id="IPR052030">
    <property type="entry name" value="Peptidase_M20/M20A_hydrolases"/>
</dbReference>
<dbReference type="Gene3D" id="3.40.630.10">
    <property type="entry name" value="Zn peptidases"/>
    <property type="match status" value="1"/>
</dbReference>
<evidence type="ECO:0000256" key="1">
    <source>
        <dbReference type="PIRNR" id="PIRNR037226"/>
    </source>
</evidence>
<dbReference type="Pfam" id="PF07687">
    <property type="entry name" value="M20_dimer"/>
    <property type="match status" value="1"/>
</dbReference>
<dbReference type="InterPro" id="IPR036264">
    <property type="entry name" value="Bact_exopeptidase_dim_dom"/>
</dbReference>
<protein>
    <recommendedName>
        <fullName evidence="1">Peptidase M20 domain-containing protein 2</fullName>
    </recommendedName>
</protein>
<dbReference type="GO" id="GO:0016805">
    <property type="term" value="F:dipeptidase activity"/>
    <property type="evidence" value="ECO:0007669"/>
    <property type="project" value="InterPro"/>
</dbReference>
<dbReference type="GO" id="GO:0071713">
    <property type="term" value="F:para-aminobenzoyl-glutamate hydrolase activity"/>
    <property type="evidence" value="ECO:0007669"/>
    <property type="project" value="TreeGrafter"/>
</dbReference>
<dbReference type="InterPro" id="IPR017439">
    <property type="entry name" value="Amidohydrolase"/>
</dbReference>
<dbReference type="PANTHER" id="PTHR30575">
    <property type="entry name" value="PEPTIDASE M20"/>
    <property type="match status" value="1"/>
</dbReference>
<accession>A0A173Z1X7</accession>
<dbReference type="Gene3D" id="3.30.70.360">
    <property type="match status" value="1"/>
</dbReference>
<feature type="domain" description="Peptidase M20 dimerisation" evidence="2">
    <location>
        <begin position="170"/>
        <end position="258"/>
    </location>
</feature>
<dbReference type="FunFam" id="3.30.70.360:FF:000004">
    <property type="entry name" value="Peptidase M20 domain-containing protein 2"/>
    <property type="match status" value="1"/>
</dbReference>
<dbReference type="NCBIfam" id="TIGR01891">
    <property type="entry name" value="amidohydrolases"/>
    <property type="match status" value="1"/>
</dbReference>
<name>A0A173Z1X7_9CLOT</name>
<dbReference type="SUPFAM" id="SSF53187">
    <property type="entry name" value="Zn-dependent exopeptidases"/>
    <property type="match status" value="1"/>
</dbReference>
<reference evidence="3 4" key="1">
    <citation type="submission" date="2015-09" db="EMBL/GenBank/DDBJ databases">
        <authorList>
            <consortium name="Pathogen Informatics"/>
        </authorList>
    </citation>
    <scope>NUCLEOTIDE SEQUENCE [LARGE SCALE GENOMIC DNA]</scope>
    <source>
        <strain evidence="3 4">2789STDY5834855</strain>
    </source>
</reference>
<dbReference type="Proteomes" id="UP000095558">
    <property type="component" value="Unassembled WGS sequence"/>
</dbReference>
<dbReference type="OrthoDB" id="9781032at2"/>
<dbReference type="InterPro" id="IPR011650">
    <property type="entry name" value="Peptidase_M20_dimer"/>
</dbReference>
<dbReference type="GO" id="GO:0046657">
    <property type="term" value="P:folic acid catabolic process"/>
    <property type="evidence" value="ECO:0007669"/>
    <property type="project" value="TreeGrafter"/>
</dbReference>
<dbReference type="GO" id="GO:0005737">
    <property type="term" value="C:cytoplasm"/>
    <property type="evidence" value="ECO:0007669"/>
    <property type="project" value="TreeGrafter"/>
</dbReference>
<dbReference type="PANTHER" id="PTHR30575:SF0">
    <property type="entry name" value="XAA-ARG DIPEPTIDASE"/>
    <property type="match status" value="1"/>
</dbReference>
<dbReference type="AlphaFoldDB" id="A0A173Z1X7"/>
<dbReference type="InterPro" id="IPR017144">
    <property type="entry name" value="Xaa-Arg_dipeptidase"/>
</dbReference>
<dbReference type="SUPFAM" id="SSF55031">
    <property type="entry name" value="Bacterial exopeptidase dimerisation domain"/>
    <property type="match status" value="1"/>
</dbReference>
<dbReference type="RefSeq" id="WP_055275286.1">
    <property type="nucleotide sequence ID" value="NZ_CYZV01000004.1"/>
</dbReference>
<evidence type="ECO:0000313" key="3">
    <source>
        <dbReference type="EMBL" id="CUN70274.1"/>
    </source>
</evidence>
<sequence length="377" mass="40721">MKERIYNEGQLIKERLVEISDYIYNNPELGNEEYKAVEALTTFLKEHGFEIECPYAGMETAFKATFDSGKPGKTVGYLCEYDALPEIGHGCGHNMIGPISSGAGVALSKVLSEIGGKVIVYGTPAEETNGGKVILTEAGAFDELDAAMIVHPAGETRASGSSNALYAIQFTYKGKTAHAAACPEKGINALNSVIQLFNGIDALRQHVTPDVKMHGIIVKGGVAANIVPDEAVAQFYLRAETREKVYDVLEKVKKIAEGAALMTGATLEMDRYELPYDNLKTNETLSEMFNENLRTLGITEINAPEKSLASSDIGNVSHVAPTIHPYIGLTDCPLSGHTTKMADTTTTDKAHDRLLVAALALAYTGYDVIVKNEDLRK</sequence>
<organism evidence="3 4">
    <name type="scientific">Clostridium disporicum</name>
    <dbReference type="NCBI Taxonomy" id="84024"/>
    <lineage>
        <taxon>Bacteria</taxon>
        <taxon>Bacillati</taxon>
        <taxon>Bacillota</taxon>
        <taxon>Clostridia</taxon>
        <taxon>Eubacteriales</taxon>
        <taxon>Clostridiaceae</taxon>
        <taxon>Clostridium</taxon>
    </lineage>
</organism>
<comment type="similarity">
    <text evidence="1">Belongs to the peptidase M20A family.</text>
</comment>
<evidence type="ECO:0000313" key="4">
    <source>
        <dbReference type="Proteomes" id="UP000095558"/>
    </source>
</evidence>
<dbReference type="EMBL" id="CYZV01000004">
    <property type="protein sequence ID" value="CUN70274.1"/>
    <property type="molecule type" value="Genomic_DNA"/>
</dbReference>
<dbReference type="CDD" id="cd03887">
    <property type="entry name" value="M20_Acy1L2"/>
    <property type="match status" value="1"/>
</dbReference>
<gene>
    <name evidence="3" type="primary">abgB</name>
    <name evidence="3" type="ORF">ERS852470_00526</name>
</gene>
<proteinExistence type="inferred from homology"/>